<protein>
    <recommendedName>
        <fullName evidence="5">ATP synthase protein I</fullName>
    </recommendedName>
</protein>
<evidence type="ECO:0008006" key="5">
    <source>
        <dbReference type="Google" id="ProtNLM"/>
    </source>
</evidence>
<proteinExistence type="predicted"/>
<keyword evidence="2" id="KW-0472">Membrane</keyword>
<dbReference type="InterPro" id="IPR032820">
    <property type="entry name" value="ATPase_put"/>
</dbReference>
<evidence type="ECO:0000313" key="4">
    <source>
        <dbReference type="Proteomes" id="UP000602745"/>
    </source>
</evidence>
<dbReference type="Proteomes" id="UP000602745">
    <property type="component" value="Unassembled WGS sequence"/>
</dbReference>
<evidence type="ECO:0000313" key="3">
    <source>
        <dbReference type="EMBL" id="GGE34824.1"/>
    </source>
</evidence>
<reference evidence="3" key="1">
    <citation type="journal article" date="2014" name="Int. J. Syst. Evol. Microbiol.">
        <title>Complete genome sequence of Corynebacterium casei LMG S-19264T (=DSM 44701T), isolated from a smear-ripened cheese.</title>
        <authorList>
            <consortium name="US DOE Joint Genome Institute (JGI-PGF)"/>
            <person name="Walter F."/>
            <person name="Albersmeier A."/>
            <person name="Kalinowski J."/>
            <person name="Ruckert C."/>
        </authorList>
    </citation>
    <scope>NUCLEOTIDE SEQUENCE</scope>
    <source>
        <strain evidence="3">CCM 7684</strain>
    </source>
</reference>
<dbReference type="EMBL" id="BMCP01000001">
    <property type="protein sequence ID" value="GGE34824.1"/>
    <property type="molecule type" value="Genomic_DNA"/>
</dbReference>
<feature type="transmembrane region" description="Helical" evidence="2">
    <location>
        <begin position="91"/>
        <end position="112"/>
    </location>
</feature>
<keyword evidence="4" id="KW-1185">Reference proteome</keyword>
<keyword evidence="2" id="KW-0812">Transmembrane</keyword>
<feature type="region of interest" description="Disordered" evidence="1">
    <location>
        <begin position="1"/>
        <end position="29"/>
    </location>
</feature>
<name>A0A8J2VPP7_9RHOB</name>
<gene>
    <name evidence="3" type="ORF">GCM10007276_10370</name>
</gene>
<keyword evidence="2" id="KW-1133">Transmembrane helix</keyword>
<reference evidence="3" key="2">
    <citation type="submission" date="2020-09" db="EMBL/GenBank/DDBJ databases">
        <authorList>
            <person name="Sun Q."/>
            <person name="Sedlacek I."/>
        </authorList>
    </citation>
    <scope>NUCLEOTIDE SEQUENCE</scope>
    <source>
        <strain evidence="3">CCM 7684</strain>
    </source>
</reference>
<accession>A0A8J2VPP7</accession>
<dbReference type="AlphaFoldDB" id="A0A8J2VPP7"/>
<evidence type="ECO:0000256" key="2">
    <source>
        <dbReference type="SAM" id="Phobius"/>
    </source>
</evidence>
<comment type="caution">
    <text evidence="3">The sequence shown here is derived from an EMBL/GenBank/DDBJ whole genome shotgun (WGS) entry which is preliminary data.</text>
</comment>
<feature type="transmembrane region" description="Helical" evidence="2">
    <location>
        <begin position="63"/>
        <end position="85"/>
    </location>
</feature>
<sequence length="138" mass="14512">MERQLAMSNGDRDETQASSNSGSGDLSERLRSIDAALDRARSKQKVETSKNDRRATDNRGFAVALRLSSEFIAGVVAGGGLGWMIDYWFETSPWGLIVCVLLGFVAGVLNVMRAAGLAGQGLGGTASPDGGSKSSKDE</sequence>
<dbReference type="Pfam" id="PF09527">
    <property type="entry name" value="ATPase_gene1"/>
    <property type="match status" value="1"/>
</dbReference>
<evidence type="ECO:0000256" key="1">
    <source>
        <dbReference type="SAM" id="MobiDB-lite"/>
    </source>
</evidence>
<organism evidence="3 4">
    <name type="scientific">Agaricicola taiwanensis</name>
    <dbReference type="NCBI Taxonomy" id="591372"/>
    <lineage>
        <taxon>Bacteria</taxon>
        <taxon>Pseudomonadati</taxon>
        <taxon>Pseudomonadota</taxon>
        <taxon>Alphaproteobacteria</taxon>
        <taxon>Rhodobacterales</taxon>
        <taxon>Paracoccaceae</taxon>
        <taxon>Agaricicola</taxon>
    </lineage>
</organism>